<sequence>MSFRLPLSCKSQESSDGSQEEEGKADNVDEDMDVFEIPGKNSSPDKLKRWRKATLALNASRRFRYTLDLNRAKDEEQGGDVSKFRAGARAIRAAQLFKEALARAKERTEALARVKERGLTSEGFGINPSKLVSLIQEQNIELLQEYHGVEGIAKLLDTGLEKGIKDDPEEFKKRKKAFGANTYPKRAGKSFLVFLWEASQDKTLIILMICATLSLIMGMVTEGPQNGWYDGASIAFAVILVIFVTAISDYRQSLQFQSLSDEKSNIQVQVIRGGRRQKVSIFTLVVGDMALLNIGDQVPADGVLVTGHSLRIDESSMTGESEPVRKDSKRPFLLGGCKVEDGYGVMLVTGVGTNTEWGQVMATLSQDIAEETPLQVRLNGVATFIGKIGLTVAAIVFIMLFIRYFVQDFKKSDKPLAVVKRIVGIFSVAVTIVVVAVPEGLPLAVTLTLAYSMKKMMADQCLIRRLPACETMGSITTICTDKTGTLTMNQMTVVKAFVAGELRDGDDFSSFPDNVKSLILHGIAHNSSGSVFKSKEGAWEVSGSPTEKAILSWGLKIGMDYEALRSKVNVLHVEAFNSVKKRAGVAIKLETGEVYVHWKGAAEIILEMCDRWVDVDGTEGPLDERKALEFKNVIAGMAASSLRCVALAYRKLDPAEVPVSEEERATWNMPETNLVLNTIVGIKDPCRPGVREAVATCQVAGIKVRMVTGDNLLTAKAIAQECAILTPDGVALEGKTFRNLSDHERLLTARRLEVMARSSPTDKLLLVRTLKELHELVSVTGDGTNDAPALHEADIGLAMGIAGTEVAKESADVIILDDNFASVVKLVRWGRAVYANIQKFIQFQLTVNIVALSINFIAACRSENVPLNAVQLLWVNIIMDTLGALALATEPPTDELMKRPPVNRYDPLITNVMWRNIIGQAAYQITVLLILYFRGPDVLRLKGNPARINAYNNTIIFNAFVFCQLFNEINSRKPDKLNIFEGILQNRMFCAVLFVTTILQVMIVEFLKRFFKTTRLSWRYWLVCLGIGFTSLIFGLLIKLIPVPQKPLFRMKSKQHGKHKRHSKKHSHGDSLISEESTV</sequence>
<comment type="caution">
    <text evidence="1">The sequence shown here is derived from an EMBL/GenBank/DDBJ whole genome shotgun (WGS) entry which is preliminary data.</text>
</comment>
<keyword evidence="2" id="KW-1185">Reference proteome</keyword>
<evidence type="ECO:0000313" key="2">
    <source>
        <dbReference type="Proteomes" id="UP001162992"/>
    </source>
</evidence>
<proteinExistence type="predicted"/>
<gene>
    <name evidence="1" type="ORF">O6H91_01G002500</name>
</gene>
<evidence type="ECO:0000313" key="1">
    <source>
        <dbReference type="EMBL" id="KAJ7567702.1"/>
    </source>
</evidence>
<name>A0ACC2EMG4_DIPCM</name>
<dbReference type="EMBL" id="CM055092">
    <property type="protein sequence ID" value="KAJ7567702.1"/>
    <property type="molecule type" value="Genomic_DNA"/>
</dbReference>
<protein>
    <submittedName>
        <fullName evidence="1">Uncharacterized protein</fullName>
    </submittedName>
</protein>
<reference evidence="2" key="1">
    <citation type="journal article" date="2024" name="Proc. Natl. Acad. Sci. U.S.A.">
        <title>Extraordinary preservation of gene collinearity over three hundred million years revealed in homosporous lycophytes.</title>
        <authorList>
            <person name="Li C."/>
            <person name="Wickell D."/>
            <person name="Kuo L.Y."/>
            <person name="Chen X."/>
            <person name="Nie B."/>
            <person name="Liao X."/>
            <person name="Peng D."/>
            <person name="Ji J."/>
            <person name="Jenkins J."/>
            <person name="Williams M."/>
            <person name="Shu S."/>
            <person name="Plott C."/>
            <person name="Barry K."/>
            <person name="Rajasekar S."/>
            <person name="Grimwood J."/>
            <person name="Han X."/>
            <person name="Sun S."/>
            <person name="Hou Z."/>
            <person name="He W."/>
            <person name="Dai G."/>
            <person name="Sun C."/>
            <person name="Schmutz J."/>
            <person name="Leebens-Mack J.H."/>
            <person name="Li F.W."/>
            <person name="Wang L."/>
        </authorList>
    </citation>
    <scope>NUCLEOTIDE SEQUENCE [LARGE SCALE GENOMIC DNA]</scope>
    <source>
        <strain evidence="2">cv. PW_Plant_1</strain>
    </source>
</reference>
<dbReference type="Proteomes" id="UP001162992">
    <property type="component" value="Chromosome 1"/>
</dbReference>
<accession>A0ACC2EMG4</accession>
<organism evidence="1 2">
    <name type="scientific">Diphasiastrum complanatum</name>
    <name type="common">Issler's clubmoss</name>
    <name type="synonym">Lycopodium complanatum</name>
    <dbReference type="NCBI Taxonomy" id="34168"/>
    <lineage>
        <taxon>Eukaryota</taxon>
        <taxon>Viridiplantae</taxon>
        <taxon>Streptophyta</taxon>
        <taxon>Embryophyta</taxon>
        <taxon>Tracheophyta</taxon>
        <taxon>Lycopodiopsida</taxon>
        <taxon>Lycopodiales</taxon>
        <taxon>Lycopodiaceae</taxon>
        <taxon>Lycopodioideae</taxon>
        <taxon>Diphasiastrum</taxon>
    </lineage>
</organism>